<organism evidence="1 3">
    <name type="scientific">Paenibacillus macerans</name>
    <name type="common">Bacillus macerans</name>
    <dbReference type="NCBI Taxonomy" id="44252"/>
    <lineage>
        <taxon>Bacteria</taxon>
        <taxon>Bacillati</taxon>
        <taxon>Bacillota</taxon>
        <taxon>Bacilli</taxon>
        <taxon>Bacillales</taxon>
        <taxon>Paenibacillaceae</taxon>
        <taxon>Paenibacillus</taxon>
    </lineage>
</organism>
<accession>A0A090Y309</accession>
<dbReference type="RefSeq" id="WP_036624430.1">
    <property type="nucleotide sequence ID" value="NZ_CP086393.1"/>
</dbReference>
<dbReference type="InterPro" id="IPR026838">
    <property type="entry name" value="YheC/D"/>
</dbReference>
<keyword evidence="3" id="KW-1185">Reference proteome</keyword>
<dbReference type="GeneID" id="77008502"/>
<gene>
    <name evidence="1" type="ORF">DJ90_2802</name>
    <name evidence="2" type="ORF">GNQ08_17220</name>
</gene>
<reference evidence="1 3" key="1">
    <citation type="submission" date="2014-04" db="EMBL/GenBank/DDBJ databases">
        <authorList>
            <person name="Bishop-Lilly K.A."/>
            <person name="Broomall S.M."/>
            <person name="Chain P.S."/>
            <person name="Chertkov O."/>
            <person name="Coyne S.R."/>
            <person name="Daligault H.E."/>
            <person name="Davenport K.W."/>
            <person name="Erkkila T."/>
            <person name="Frey K.G."/>
            <person name="Gibbons H.S."/>
            <person name="Gu W."/>
            <person name="Jaissle J."/>
            <person name="Johnson S.L."/>
            <person name="Koroleva G.I."/>
            <person name="Ladner J.T."/>
            <person name="Lo C.-C."/>
            <person name="Minogue T.D."/>
            <person name="Munk C."/>
            <person name="Palacios G.F."/>
            <person name="Redden C.L."/>
            <person name="Rosenzweig C.N."/>
            <person name="Scholz M.B."/>
            <person name="Teshima H."/>
            <person name="Xu Y."/>
        </authorList>
    </citation>
    <scope>NUCLEOTIDE SEQUENCE [LARGE SCALE GENOMIC DNA]</scope>
    <source>
        <strain evidence="1 3">8244</strain>
    </source>
</reference>
<protein>
    <submittedName>
        <fullName evidence="1">YheC/D like ATP-grasp family protein</fullName>
    </submittedName>
    <submittedName>
        <fullName evidence="2">YheC/YheD family protein</fullName>
    </submittedName>
</protein>
<dbReference type="STRING" id="44252.DJ90_2802"/>
<dbReference type="Proteomes" id="UP000029278">
    <property type="component" value="Unassembled WGS sequence"/>
</dbReference>
<reference evidence="2 4" key="2">
    <citation type="submission" date="2019-11" db="EMBL/GenBank/DDBJ databases">
        <title>Draft genome sequences of five Paenibacillus species of dairy origin.</title>
        <authorList>
            <person name="Olajide A.M."/>
            <person name="Chen S."/>
            <person name="Lapointe G."/>
        </authorList>
    </citation>
    <scope>NUCLEOTIDE SEQUENCE [LARGE SCALE GENOMIC DNA]</scope>
    <source>
        <strain evidence="2 4">3CT49</strain>
    </source>
</reference>
<comment type="caution">
    <text evidence="1">The sequence shown here is derived from an EMBL/GenBank/DDBJ whole genome shotgun (WGS) entry which is preliminary data.</text>
</comment>
<evidence type="ECO:0000313" key="2">
    <source>
        <dbReference type="EMBL" id="MUG24130.1"/>
    </source>
</evidence>
<dbReference type="Pfam" id="PF14398">
    <property type="entry name" value="ATPgrasp_YheCD"/>
    <property type="match status" value="1"/>
</dbReference>
<dbReference type="AlphaFoldDB" id="A0A090Y309"/>
<dbReference type="EMBL" id="WNZZ01000013">
    <property type="protein sequence ID" value="MUG24130.1"/>
    <property type="molecule type" value="Genomic_DNA"/>
</dbReference>
<evidence type="ECO:0000313" key="3">
    <source>
        <dbReference type="Proteomes" id="UP000029278"/>
    </source>
</evidence>
<dbReference type="PATRIC" id="fig|44252.3.peg.6103"/>
<dbReference type="OrthoDB" id="7869153at2"/>
<sequence length="458" mass="52190">MSLTYCNVHFTQEPERVVYLSGALMKNLKLSGKKSVHLRLGGERVPAVVKPIKKTGKHLYLAYGVRKGIKIPKPGSVFLRSLQEGEVQLGPLIGVLSDGPTSSHTNPFGSRTDFIKQLLRQGSKMSYIFAFTPRDINWENDTVNGYFLNEAGRFVRKRVPLPDVVYNRLPSRRAETTPLINQLRDRFVRRRIPFFNWSFFNKSDIYRLLERDPAVSRYVPESIMSPTPEQIKDMLDRHSLVYYKPNSGSLGNGIYRLSYIPRSGYYARYRKNGRNALLRFNSFSSLMRTMQARHGRSLRGYVAQQGIRLIEIDGCPIDFRFHMHKNGRNQWVVVGIGAKKAGKGSVTTHLKNGGSLLTPEQALTRAFGPRADEVLRHAKNVAITLAEAIESHHQHLLGEIGFDIGIDRDERIWMFEANAKPGRSIFKHPSLRAEGKASIDHILEHCLYLSKFRRRDGS</sequence>
<evidence type="ECO:0000313" key="1">
    <source>
        <dbReference type="EMBL" id="KFM93108.1"/>
    </source>
</evidence>
<dbReference type="Proteomes" id="UP000442469">
    <property type="component" value="Unassembled WGS sequence"/>
</dbReference>
<dbReference type="HOGENOM" id="CLU_044334_0_1_9"/>
<name>A0A090Y309_PAEMA</name>
<evidence type="ECO:0000313" key="4">
    <source>
        <dbReference type="Proteomes" id="UP000442469"/>
    </source>
</evidence>
<proteinExistence type="predicted"/>
<dbReference type="SUPFAM" id="SSF56059">
    <property type="entry name" value="Glutathione synthetase ATP-binding domain-like"/>
    <property type="match status" value="1"/>
</dbReference>
<dbReference type="EMBL" id="JMQA01000053">
    <property type="protein sequence ID" value="KFM93108.1"/>
    <property type="molecule type" value="Genomic_DNA"/>
</dbReference>